<evidence type="ECO:0000256" key="1">
    <source>
        <dbReference type="SAM" id="SignalP"/>
    </source>
</evidence>
<dbReference type="InterPro" id="IPR002035">
    <property type="entry name" value="VWF_A"/>
</dbReference>
<keyword evidence="5" id="KW-1185">Reference proteome</keyword>
<dbReference type="OrthoDB" id="134475at2"/>
<dbReference type="InterPro" id="IPR001322">
    <property type="entry name" value="Lamin_tail_dom"/>
</dbReference>
<feature type="domain" description="LTD" evidence="3">
    <location>
        <begin position="635"/>
        <end position="780"/>
    </location>
</feature>
<dbReference type="InterPro" id="IPR013783">
    <property type="entry name" value="Ig-like_fold"/>
</dbReference>
<dbReference type="PROSITE" id="PS50234">
    <property type="entry name" value="VWFA"/>
    <property type="match status" value="1"/>
</dbReference>
<dbReference type="InterPro" id="IPR036465">
    <property type="entry name" value="vWFA_dom_sf"/>
</dbReference>
<evidence type="ECO:0000313" key="5">
    <source>
        <dbReference type="Proteomes" id="UP000306985"/>
    </source>
</evidence>
<dbReference type="CDD" id="cd00198">
    <property type="entry name" value="vWFA"/>
    <property type="match status" value="1"/>
</dbReference>
<dbReference type="SMART" id="SM00327">
    <property type="entry name" value="VWA"/>
    <property type="match status" value="1"/>
</dbReference>
<keyword evidence="1" id="KW-0732">Signal</keyword>
<dbReference type="PROSITE" id="PS51841">
    <property type="entry name" value="LTD"/>
    <property type="match status" value="1"/>
</dbReference>
<accession>A0A4U6QAL1</accession>
<dbReference type="Proteomes" id="UP000306985">
    <property type="component" value="Unassembled WGS sequence"/>
</dbReference>
<dbReference type="Pfam" id="PF16640">
    <property type="entry name" value="Big_3_5"/>
    <property type="match status" value="1"/>
</dbReference>
<name>A0A4U6QAL1_9ACTN</name>
<proteinExistence type="predicted"/>
<reference evidence="4 5" key="1">
    <citation type="submission" date="2019-05" db="EMBL/GenBank/DDBJ databases">
        <title>Nakamurella sp. N5BH11, whole genome shotgun sequence.</title>
        <authorList>
            <person name="Tuo L."/>
        </authorList>
    </citation>
    <scope>NUCLEOTIDE SEQUENCE [LARGE SCALE GENOMIC DNA]</scope>
    <source>
        <strain evidence="4 5">N5BH11</strain>
    </source>
</reference>
<sequence length="977" mass="96534">MTRSPLHGSRARRIVSVALTAGLVVAGLGAGTAAAPSISPADAAVPAATATTSVVTVKTGGDRTGVSGVTPLPGVQLGLFSAVTSSDPVNPTWAVCTADAAGDCSFTVPDTQTGGANVNARFFVKQISAPSGWYANGVVRTQTSSGQTPVATPYAFQTPQMVAGTVYRSGTGASTTNAGFMSDPTNRNTTPLASGGVWQQSRINPGLAGCGLSVALILDVSGSVGANLPDLQGAGRALVNSLVGTPSDVSLYTFSNNSPANTTGNQNRPRTAVSTQAGADAVNGWISGTTVGGGTNWDRGLAQVAENEHHYDIAMMITDGNPTFYGLPPNPTWYPNNPEYAQGPGSATRAREFENGVFSANALKAEGTRVVAVGVGPGITSAAENLAAISGRTVNSDYYLTSDYAAAGAALRAQALSKCKGSVSVVSQLIPAGGTAANATVQPGWIFGAAVPEDATVTPGTGTTDDTGGTTFTVGAAPGSANTPVTITDQVPAGATVVQQNGANAACRDLSTGAAVSVTNQGATGFQVDTLSTSSIGCTVLHQAGSATATTVTAPASTRVAQPITVSAAVTPIGTGSVRFAATATSGPSTGSTVAIGTAMVAADGTAALSWTPPGLGAYDVTATYLGDSTHLASTSPVASVSVLAQPGSLVVSEFRQSGPGGATDGYVVLTNTGTSPIPLVGYQIVTGSGTTVPLAAASGTVAPGRSHLVAAAGYSLTSTTPADTTVPSLGSGGLKVVAPDPATTATDAVGPLTGPHSGTALPALAGSPTQQYAWVRLRSGGNGLQNTGDNVADFALVSSAGGPVGGVPSMIGAPSPIGDDSPAPTRAAPSTLLAGAADVAASPNRIVTRTPGGATTLTVNRVVTNRSAVPITAMRVRLTSISEANGIPRPGVTRPASLVVAPPSSPTTTFDVGGQAVTVQNLSPTAPVLSTGGLNTTYSVPLPNGRLDPGQSVPVSFTFLVQSGGTFWFSYVTEVS</sequence>
<feature type="domain" description="VWFA" evidence="2">
    <location>
        <begin position="213"/>
        <end position="429"/>
    </location>
</feature>
<dbReference type="SUPFAM" id="SSF53300">
    <property type="entry name" value="vWA-like"/>
    <property type="match status" value="1"/>
</dbReference>
<evidence type="ECO:0000259" key="2">
    <source>
        <dbReference type="PROSITE" id="PS50234"/>
    </source>
</evidence>
<dbReference type="AlphaFoldDB" id="A0A4U6QAL1"/>
<dbReference type="GO" id="GO:0005975">
    <property type="term" value="P:carbohydrate metabolic process"/>
    <property type="evidence" value="ECO:0007669"/>
    <property type="project" value="UniProtKB-ARBA"/>
</dbReference>
<dbReference type="Gene3D" id="2.60.40.10">
    <property type="entry name" value="Immunoglobulins"/>
    <property type="match status" value="1"/>
</dbReference>
<dbReference type="EMBL" id="SZZH01000006">
    <property type="protein sequence ID" value="TKV56993.1"/>
    <property type="molecule type" value="Genomic_DNA"/>
</dbReference>
<protein>
    <recommendedName>
        <fullName evidence="6">VWA domain-containing protein</fullName>
    </recommendedName>
</protein>
<dbReference type="RefSeq" id="WP_137451379.1">
    <property type="nucleotide sequence ID" value="NZ_SZZH01000006.1"/>
</dbReference>
<feature type="signal peptide" evidence="1">
    <location>
        <begin position="1"/>
        <end position="26"/>
    </location>
</feature>
<organism evidence="4 5">
    <name type="scientific">Nakamurella flava</name>
    <dbReference type="NCBI Taxonomy" id="2576308"/>
    <lineage>
        <taxon>Bacteria</taxon>
        <taxon>Bacillati</taxon>
        <taxon>Actinomycetota</taxon>
        <taxon>Actinomycetes</taxon>
        <taxon>Nakamurellales</taxon>
        <taxon>Nakamurellaceae</taxon>
        <taxon>Nakamurella</taxon>
    </lineage>
</organism>
<dbReference type="Gene3D" id="3.40.50.410">
    <property type="entry name" value="von Willebrand factor, type A domain"/>
    <property type="match status" value="1"/>
</dbReference>
<gene>
    <name evidence="4" type="ORF">FDO65_19435</name>
</gene>
<evidence type="ECO:0000313" key="4">
    <source>
        <dbReference type="EMBL" id="TKV56993.1"/>
    </source>
</evidence>
<evidence type="ECO:0008006" key="6">
    <source>
        <dbReference type="Google" id="ProtNLM"/>
    </source>
</evidence>
<comment type="caution">
    <text evidence="4">The sequence shown here is derived from an EMBL/GenBank/DDBJ whole genome shotgun (WGS) entry which is preliminary data.</text>
</comment>
<feature type="chain" id="PRO_5038961733" description="VWA domain-containing protein" evidence="1">
    <location>
        <begin position="27"/>
        <end position="977"/>
    </location>
</feature>
<dbReference type="InterPro" id="IPR032109">
    <property type="entry name" value="Big_3_5"/>
</dbReference>
<evidence type="ECO:0000259" key="3">
    <source>
        <dbReference type="PROSITE" id="PS51841"/>
    </source>
</evidence>